<dbReference type="PROSITE" id="PS00086">
    <property type="entry name" value="CYTOCHROME_P450"/>
    <property type="match status" value="1"/>
</dbReference>
<evidence type="ECO:0000256" key="1">
    <source>
        <dbReference type="ARBA" id="ARBA00010617"/>
    </source>
</evidence>
<keyword evidence="4 5" id="KW-0408">Iron</keyword>
<evidence type="ECO:0000256" key="7">
    <source>
        <dbReference type="SAM" id="SignalP"/>
    </source>
</evidence>
<dbReference type="GO" id="GO:0020037">
    <property type="term" value="F:heme binding"/>
    <property type="evidence" value="ECO:0007669"/>
    <property type="project" value="InterPro"/>
</dbReference>
<dbReference type="GeneID" id="111295096"/>
<dbReference type="FunFam" id="1.10.630.10:FF:000007">
    <property type="entry name" value="Cytochrome P450 76C4"/>
    <property type="match status" value="1"/>
</dbReference>
<proteinExistence type="inferred from homology"/>
<dbReference type="AlphaFoldDB" id="A0A6P5YVA1"/>
<dbReference type="PRINTS" id="PR00463">
    <property type="entry name" value="EP450I"/>
</dbReference>
<reference evidence="9" key="1">
    <citation type="submission" date="2025-08" db="UniProtKB">
        <authorList>
            <consortium name="RefSeq"/>
        </authorList>
    </citation>
    <scope>IDENTIFICATION</scope>
    <source>
        <tissue evidence="9">Fruit stalk</tissue>
    </source>
</reference>
<keyword evidence="2 5" id="KW-0479">Metal-binding</keyword>
<dbReference type="PANTHER" id="PTHR47950">
    <property type="entry name" value="CYTOCHROME P450, FAMILY 76, SUBFAMILY C, POLYPEPTIDE 5-RELATED"/>
    <property type="match status" value="1"/>
</dbReference>
<dbReference type="SUPFAM" id="SSF48264">
    <property type="entry name" value="Cytochrome P450"/>
    <property type="match status" value="1"/>
</dbReference>
<evidence type="ECO:0000256" key="2">
    <source>
        <dbReference type="ARBA" id="ARBA00022723"/>
    </source>
</evidence>
<dbReference type="InterPro" id="IPR017972">
    <property type="entry name" value="Cyt_P450_CS"/>
</dbReference>
<evidence type="ECO:0000256" key="6">
    <source>
        <dbReference type="RuleBase" id="RU000461"/>
    </source>
</evidence>
<dbReference type="GO" id="GO:0004497">
    <property type="term" value="F:monooxygenase activity"/>
    <property type="evidence" value="ECO:0007669"/>
    <property type="project" value="UniProtKB-KW"/>
</dbReference>
<dbReference type="PRINTS" id="PR00385">
    <property type="entry name" value="P450"/>
</dbReference>
<dbReference type="Gene3D" id="1.10.630.10">
    <property type="entry name" value="Cytochrome P450"/>
    <property type="match status" value="1"/>
</dbReference>
<dbReference type="OrthoDB" id="3934656at2759"/>
<dbReference type="InterPro" id="IPR001128">
    <property type="entry name" value="Cyt_P450"/>
</dbReference>
<keyword evidence="5 6" id="KW-0349">Heme</keyword>
<dbReference type="InterPro" id="IPR002401">
    <property type="entry name" value="Cyt_P450_E_grp-I"/>
</dbReference>
<dbReference type="GO" id="GO:0005506">
    <property type="term" value="F:iron ion binding"/>
    <property type="evidence" value="ECO:0007669"/>
    <property type="project" value="InterPro"/>
</dbReference>
<keyword evidence="8" id="KW-1185">Reference proteome</keyword>
<dbReference type="PANTHER" id="PTHR47950:SF13">
    <property type="entry name" value="CYTOCHROME P450, FAMILY 76, SUBFAMILY G, POLYPEPTIDE 1"/>
    <property type="match status" value="1"/>
</dbReference>
<accession>A0A6P5YVA1</accession>
<keyword evidence="3 6" id="KW-0560">Oxidoreductase</keyword>
<feature type="signal peptide" evidence="7">
    <location>
        <begin position="1"/>
        <end position="19"/>
    </location>
</feature>
<name>A0A6P5YVA1_DURZI</name>
<evidence type="ECO:0000256" key="5">
    <source>
        <dbReference type="PIRSR" id="PIRSR602401-1"/>
    </source>
</evidence>
<dbReference type="CDD" id="cd11073">
    <property type="entry name" value="CYP76-like"/>
    <property type="match status" value="1"/>
</dbReference>
<evidence type="ECO:0000313" key="9">
    <source>
        <dbReference type="RefSeq" id="XP_022744197.1"/>
    </source>
</evidence>
<comment type="cofactor">
    <cofactor evidence="5">
        <name>heme</name>
        <dbReference type="ChEBI" id="CHEBI:30413"/>
    </cofactor>
</comment>
<dbReference type="RefSeq" id="XP_022744197.1">
    <property type="nucleotide sequence ID" value="XM_022888462.1"/>
</dbReference>
<evidence type="ECO:0000256" key="3">
    <source>
        <dbReference type="ARBA" id="ARBA00023002"/>
    </source>
</evidence>
<keyword evidence="6" id="KW-0503">Monooxygenase</keyword>
<dbReference type="Pfam" id="PF00067">
    <property type="entry name" value="p450"/>
    <property type="match status" value="1"/>
</dbReference>
<dbReference type="GO" id="GO:0016705">
    <property type="term" value="F:oxidoreductase activity, acting on paired donors, with incorporation or reduction of molecular oxygen"/>
    <property type="evidence" value="ECO:0007669"/>
    <property type="project" value="InterPro"/>
</dbReference>
<keyword evidence="7" id="KW-0732">Signal</keyword>
<evidence type="ECO:0000313" key="8">
    <source>
        <dbReference type="Proteomes" id="UP000515121"/>
    </source>
</evidence>
<evidence type="ECO:0000256" key="4">
    <source>
        <dbReference type="ARBA" id="ARBA00023004"/>
    </source>
</evidence>
<protein>
    <submittedName>
        <fullName evidence="9">Cytochrome P450 76A1-like</fullName>
    </submittedName>
</protein>
<dbReference type="Proteomes" id="UP000515121">
    <property type="component" value="Unplaced"/>
</dbReference>
<comment type="similarity">
    <text evidence="1 6">Belongs to the cytochrome P450 family.</text>
</comment>
<feature type="binding site" description="axial binding residue" evidence="5">
    <location>
        <position position="450"/>
    </location>
    <ligand>
        <name>heme</name>
        <dbReference type="ChEBI" id="CHEBI:30413"/>
    </ligand>
    <ligandPart>
        <name>Fe</name>
        <dbReference type="ChEBI" id="CHEBI:18248"/>
    </ligandPart>
</feature>
<gene>
    <name evidence="9" type="primary">LOC111295096</name>
</gene>
<organism evidence="8 9">
    <name type="scientific">Durio zibethinus</name>
    <name type="common">Durian</name>
    <dbReference type="NCBI Taxonomy" id="66656"/>
    <lineage>
        <taxon>Eukaryota</taxon>
        <taxon>Viridiplantae</taxon>
        <taxon>Streptophyta</taxon>
        <taxon>Embryophyta</taxon>
        <taxon>Tracheophyta</taxon>
        <taxon>Spermatophyta</taxon>
        <taxon>Magnoliopsida</taxon>
        <taxon>eudicotyledons</taxon>
        <taxon>Gunneridae</taxon>
        <taxon>Pentapetalae</taxon>
        <taxon>rosids</taxon>
        <taxon>malvids</taxon>
        <taxon>Malvales</taxon>
        <taxon>Malvaceae</taxon>
        <taxon>Helicteroideae</taxon>
        <taxon>Durio</taxon>
    </lineage>
</organism>
<feature type="chain" id="PRO_5028065792" evidence="7">
    <location>
        <begin position="20"/>
        <end position="516"/>
    </location>
</feature>
<dbReference type="InterPro" id="IPR036396">
    <property type="entry name" value="Cyt_P450_sf"/>
</dbReference>
<sequence>MECEILGLSIALLLWVAWAMVTEQRHRRLKELGQLPPGPRWWPVVGNIFQLGWALPHASFAKLARQHGPIMTLWLGSMSTVVISSNEVAREMFKNHDVVLAGRKIYEAMKGDFGHEGSLITSQYGSHWRMLRRLCTTEFFVTSRLDAMRGVRGRCIDRMVQFIEDTGANGTKSIDIGRFFFLMAFNLIGNLMFSKDLLDPKSESGAQFFYHAGKVMELAGKPNVADFLPILRWLDPQGIRRKTQFHVERAFEIAGRFIKERMESMENGNYEGKRKDFLDVLLEFRGDGMEEPSKFSSRTINVIVFEMFTAGTDTTTSTLEWAMAELLHNPRTLKNVQAELRSTLGPGRKLEEKDIENLPYLKAVIKETLRLHPPLPFLVPHMAMDSCKMLGYHIPKETQILVNVWAIGRDSKTWEDPSVFKPERFLEPNMVDYKGQHFEFIPFGSGRRMCPAVPLASRVLPMALGSLLHSFNWTLADGLKPEDLDMTERVGITLRKSVPLRVVPIPFKRPTWKASD</sequence>
<dbReference type="KEGG" id="dzi:111295096"/>